<dbReference type="STRING" id="491915.Aflv_0434"/>
<dbReference type="Gene3D" id="3.90.1140.10">
    <property type="entry name" value="Cyclic phosphodiesterase"/>
    <property type="match status" value="1"/>
</dbReference>
<proteinExistence type="inferred from homology"/>
<comment type="similarity">
    <text evidence="2">Belongs to the 2H phosphoesterase superfamily. ThpR family.</text>
</comment>
<dbReference type="GO" id="GO:0016874">
    <property type="term" value="F:ligase activity"/>
    <property type="evidence" value="ECO:0007669"/>
    <property type="project" value="UniProtKB-KW"/>
</dbReference>
<dbReference type="HOGENOM" id="CLU_081251_3_1_9"/>
<dbReference type="KEGG" id="afl:Aflv_0434"/>
<dbReference type="PANTHER" id="PTHR35561:SF1">
    <property type="entry name" value="RNA 2',3'-CYCLIC PHOSPHODIESTERASE"/>
    <property type="match status" value="1"/>
</dbReference>
<protein>
    <recommendedName>
        <fullName evidence="2">RNA 2',3'-cyclic phosphodiesterase</fullName>
        <shortName evidence="2">RNA 2',3'-CPDase</shortName>
        <ecNumber evidence="2">3.1.4.58</ecNumber>
    </recommendedName>
</protein>
<name>B7GK61_ANOFW</name>
<comment type="catalytic activity">
    <reaction evidence="2">
        <text>a 3'-end 2',3'-cyclophospho-ribonucleotide-RNA + H2O = a 3'-end 2'-phospho-ribonucleotide-RNA + H(+)</text>
        <dbReference type="Rhea" id="RHEA:11828"/>
        <dbReference type="Rhea" id="RHEA-COMP:10464"/>
        <dbReference type="Rhea" id="RHEA-COMP:17353"/>
        <dbReference type="ChEBI" id="CHEBI:15377"/>
        <dbReference type="ChEBI" id="CHEBI:15378"/>
        <dbReference type="ChEBI" id="CHEBI:83064"/>
        <dbReference type="ChEBI" id="CHEBI:173113"/>
        <dbReference type="EC" id="3.1.4.58"/>
    </reaction>
</comment>
<gene>
    <name evidence="3" type="ordered locus">Aflv_0434</name>
</gene>
<evidence type="ECO:0000313" key="3">
    <source>
        <dbReference type="EMBL" id="ACJ32818.1"/>
    </source>
</evidence>
<sequence>MIKFRKSKVGRYMHYFLAISLPNELKKQLHSFISEWKAPFRLFVHEEDYHITLAFLGRATEEERKQIAEYMPKVVRKHRAFSLQLSEVYSFGSRILWYGVKEESRLFSLRQDVYDVCRQIGFSLDARPFTPHITLAKKWNGSFPFSLETYPRKIEGEDIRFFVHDVVLYETHMDQTPKYKPLMRFPLS</sequence>
<feature type="short sequence motif" description="HXTX 2" evidence="2">
    <location>
        <begin position="132"/>
        <end position="135"/>
    </location>
</feature>
<dbReference type="Pfam" id="PF13563">
    <property type="entry name" value="2_5_RNA_ligase2"/>
    <property type="match status" value="1"/>
</dbReference>
<evidence type="ECO:0000256" key="2">
    <source>
        <dbReference type="HAMAP-Rule" id="MF_01940"/>
    </source>
</evidence>
<keyword evidence="3" id="KW-0436">Ligase</keyword>
<dbReference type="EMBL" id="CP000922">
    <property type="protein sequence ID" value="ACJ32818.1"/>
    <property type="molecule type" value="Genomic_DNA"/>
</dbReference>
<dbReference type="eggNOG" id="COG1514">
    <property type="taxonomic scope" value="Bacteria"/>
</dbReference>
<dbReference type="InterPro" id="IPR004175">
    <property type="entry name" value="RNA_CPDase"/>
</dbReference>
<comment type="function">
    <text evidence="2">Hydrolyzes RNA 2',3'-cyclic phosphodiester to an RNA 2'-phosphomonoester.</text>
</comment>
<dbReference type="GO" id="GO:0008664">
    <property type="term" value="F:RNA 2',3'-cyclic 3'-phosphodiesterase activity"/>
    <property type="evidence" value="ECO:0007669"/>
    <property type="project" value="UniProtKB-EC"/>
</dbReference>
<dbReference type="Proteomes" id="UP000000742">
    <property type="component" value="Chromosome"/>
</dbReference>
<feature type="short sequence motif" description="HXTX 1" evidence="2">
    <location>
        <begin position="50"/>
        <end position="53"/>
    </location>
</feature>
<dbReference type="GO" id="GO:0004113">
    <property type="term" value="F:2',3'-cyclic-nucleotide 3'-phosphodiesterase activity"/>
    <property type="evidence" value="ECO:0007669"/>
    <property type="project" value="InterPro"/>
</dbReference>
<reference evidence="3 4" key="1">
    <citation type="journal article" date="2008" name="Genome Biol.">
        <title>Encapsulated in silica: genome, proteome and physiology of the thermophilic bacterium Anoxybacillus flavithermus WK1.</title>
        <authorList>
            <person name="Saw J.H."/>
            <person name="Mountain B.W."/>
            <person name="Feng L."/>
            <person name="Omelchenko M.V."/>
            <person name="Hou S."/>
            <person name="Saito J.A."/>
            <person name="Stott M.B."/>
            <person name="Li D."/>
            <person name="Zhao G."/>
            <person name="Wu J."/>
            <person name="Galperin M.Y."/>
            <person name="Koonin E.V."/>
            <person name="Makarova K.S."/>
            <person name="Wolf Y.I."/>
            <person name="Rigden D.J."/>
            <person name="Dunfield P.F."/>
            <person name="Wang L."/>
            <person name="Alam M."/>
        </authorList>
    </citation>
    <scope>NUCLEOTIDE SEQUENCE [LARGE SCALE GENOMIC DNA]</scope>
    <source>
        <strain evidence="4">DSM 21510 / WK1</strain>
    </source>
</reference>
<dbReference type="NCBIfam" id="TIGR02258">
    <property type="entry name" value="2_5_ligase"/>
    <property type="match status" value="1"/>
</dbReference>
<organism evidence="3 4">
    <name type="scientific">Anoxybacillus flavithermus (strain DSM 21510 / WK1)</name>
    <dbReference type="NCBI Taxonomy" id="491915"/>
    <lineage>
        <taxon>Bacteria</taxon>
        <taxon>Bacillati</taxon>
        <taxon>Bacillota</taxon>
        <taxon>Bacilli</taxon>
        <taxon>Bacillales</taxon>
        <taxon>Anoxybacillaceae</taxon>
        <taxon>Anoxybacillus</taxon>
    </lineage>
</organism>
<dbReference type="PANTHER" id="PTHR35561">
    <property type="entry name" value="RNA 2',3'-CYCLIC PHOSPHODIESTERASE"/>
    <property type="match status" value="1"/>
</dbReference>
<dbReference type="EC" id="3.1.4.58" evidence="2"/>
<dbReference type="SUPFAM" id="SSF55144">
    <property type="entry name" value="LigT-like"/>
    <property type="match status" value="1"/>
</dbReference>
<feature type="active site" description="Proton acceptor" evidence="2">
    <location>
        <position position="132"/>
    </location>
</feature>
<dbReference type="AlphaFoldDB" id="B7GK61"/>
<feature type="active site" description="Proton donor" evidence="2">
    <location>
        <position position="50"/>
    </location>
</feature>
<keyword evidence="1 2" id="KW-0378">Hydrolase</keyword>
<accession>B7GK61</accession>
<evidence type="ECO:0000313" key="4">
    <source>
        <dbReference type="Proteomes" id="UP000000742"/>
    </source>
</evidence>
<evidence type="ECO:0000256" key="1">
    <source>
        <dbReference type="ARBA" id="ARBA00022801"/>
    </source>
</evidence>
<dbReference type="HAMAP" id="MF_01940">
    <property type="entry name" value="RNA_CPDase"/>
    <property type="match status" value="1"/>
</dbReference>
<dbReference type="InterPro" id="IPR009097">
    <property type="entry name" value="Cyclic_Pdiesterase"/>
</dbReference>